<reference evidence="2 3" key="1">
    <citation type="submission" date="2018-03" db="EMBL/GenBank/DDBJ databases">
        <title>Whole genome sequencing of Histamine producing bacteria.</title>
        <authorList>
            <person name="Butler K."/>
        </authorList>
    </citation>
    <scope>NUCLEOTIDE SEQUENCE [LARGE SCALE GENOMIC DNA]</scope>
    <source>
        <strain evidence="2 3">DSM 16190</strain>
    </source>
</reference>
<dbReference type="InterPro" id="IPR052340">
    <property type="entry name" value="RNase_Y/CdgJ"/>
</dbReference>
<protein>
    <recommendedName>
        <fullName evidence="1">HDOD domain-containing protein</fullName>
    </recommendedName>
</protein>
<evidence type="ECO:0000313" key="3">
    <source>
        <dbReference type="Proteomes" id="UP000240904"/>
    </source>
</evidence>
<dbReference type="InterPro" id="IPR013976">
    <property type="entry name" value="HDOD"/>
</dbReference>
<accession>A0A2T3N0F9</accession>
<evidence type="ECO:0000259" key="1">
    <source>
        <dbReference type="PROSITE" id="PS51833"/>
    </source>
</evidence>
<proteinExistence type="predicted"/>
<dbReference type="AlphaFoldDB" id="A0A2T3N0F9"/>
<dbReference type="PROSITE" id="PS51833">
    <property type="entry name" value="HDOD"/>
    <property type="match status" value="1"/>
</dbReference>
<dbReference type="Pfam" id="PF08668">
    <property type="entry name" value="HDOD"/>
    <property type="match status" value="1"/>
</dbReference>
<dbReference type="PIRSF" id="PIRSF003180">
    <property type="entry name" value="DiGMPpdiest_YuxH"/>
    <property type="match status" value="1"/>
</dbReference>
<dbReference type="InterPro" id="IPR014408">
    <property type="entry name" value="dGMP_Pdiesterase_EAL/HD-GYP"/>
</dbReference>
<organism evidence="2 3">
    <name type="scientific">Photobacterium lipolyticum</name>
    <dbReference type="NCBI Taxonomy" id="266810"/>
    <lineage>
        <taxon>Bacteria</taxon>
        <taxon>Pseudomonadati</taxon>
        <taxon>Pseudomonadota</taxon>
        <taxon>Gammaproteobacteria</taxon>
        <taxon>Vibrionales</taxon>
        <taxon>Vibrionaceae</taxon>
        <taxon>Photobacterium</taxon>
    </lineage>
</organism>
<dbReference type="Proteomes" id="UP000240904">
    <property type="component" value="Unassembled WGS sequence"/>
</dbReference>
<dbReference type="Gene3D" id="1.10.3210.10">
    <property type="entry name" value="Hypothetical protein af1432"/>
    <property type="match status" value="1"/>
</dbReference>
<evidence type="ECO:0000313" key="2">
    <source>
        <dbReference type="EMBL" id="PSW05718.1"/>
    </source>
</evidence>
<dbReference type="OrthoDB" id="9804751at2"/>
<keyword evidence="3" id="KW-1185">Reference proteome</keyword>
<name>A0A2T3N0F9_9GAMM</name>
<dbReference type="EMBL" id="PYMC01000004">
    <property type="protein sequence ID" value="PSW05718.1"/>
    <property type="molecule type" value="Genomic_DNA"/>
</dbReference>
<gene>
    <name evidence="2" type="ORF">C9I89_08230</name>
</gene>
<feature type="domain" description="HDOD" evidence="1">
    <location>
        <begin position="207"/>
        <end position="396"/>
    </location>
</feature>
<dbReference type="PANTHER" id="PTHR33525:SF4">
    <property type="entry name" value="CYCLIC DI-GMP PHOSPHODIESTERASE CDGJ"/>
    <property type="match status" value="1"/>
</dbReference>
<dbReference type="PANTHER" id="PTHR33525">
    <property type="match status" value="1"/>
</dbReference>
<sequence>MSKGMQQAFIRQAVYNSRKVVVAYQVSFINETAPSNHCIPVSIFNNKCDPTKLQQLLSKIGIDNLSDSRPVIVMFDRRALAYLVGFYLPAKSLVIEISPNEQLDEELLRLIVKCKNKGFTIIMGAAVLLSDHSDFLKLVNSVRVDIDNNTNNELEHVLTKPLPKNKRYIFDNVPSCEAYTELNKLYNAPFFKGNIFSVPEMPREEKDKFSDSILVKAASHVMKDGFCYKKLTHVLEKDTKLTHQLILNLNSILYGRESKINSIKQAICFMGENNMRKFVALMATKSFVMKADIQELYLQATIRGRFCELLAINKEKNNAFVDKVFIVGLFSKLPDILGIDMAEAVELLRINNIVKETLLGKQTILKLYYDIALSYEKMELEQLVSLAKKIGISVTHVSGLYQRALIDVKNDKYF</sequence>
<dbReference type="SUPFAM" id="SSF109604">
    <property type="entry name" value="HD-domain/PDEase-like"/>
    <property type="match status" value="1"/>
</dbReference>
<comment type="caution">
    <text evidence="2">The sequence shown here is derived from an EMBL/GenBank/DDBJ whole genome shotgun (WGS) entry which is preliminary data.</text>
</comment>